<keyword evidence="3" id="KW-1185">Reference proteome</keyword>
<name>A0A1L0DJP3_9ASCO</name>
<feature type="compositionally biased region" description="Basic and acidic residues" evidence="1">
    <location>
        <begin position="125"/>
        <end position="195"/>
    </location>
</feature>
<gene>
    <name evidence="2" type="ORF">SAMEA4029010_CIC11G00000002004</name>
</gene>
<feature type="region of interest" description="Disordered" evidence="1">
    <location>
        <begin position="104"/>
        <end position="195"/>
    </location>
</feature>
<feature type="region of interest" description="Disordered" evidence="1">
    <location>
        <begin position="310"/>
        <end position="336"/>
    </location>
</feature>
<evidence type="ECO:0000313" key="3">
    <source>
        <dbReference type="Proteomes" id="UP000182334"/>
    </source>
</evidence>
<protein>
    <submittedName>
        <fullName evidence="2">CIC11C00000002004</fullName>
    </submittedName>
</protein>
<proteinExistence type="predicted"/>
<organism evidence="2 3">
    <name type="scientific">Sungouiella intermedia</name>
    <dbReference type="NCBI Taxonomy" id="45354"/>
    <lineage>
        <taxon>Eukaryota</taxon>
        <taxon>Fungi</taxon>
        <taxon>Dikarya</taxon>
        <taxon>Ascomycota</taxon>
        <taxon>Saccharomycotina</taxon>
        <taxon>Pichiomycetes</taxon>
        <taxon>Metschnikowiaceae</taxon>
        <taxon>Sungouiella</taxon>
    </lineage>
</organism>
<feature type="compositionally biased region" description="Basic and acidic residues" evidence="1">
    <location>
        <begin position="104"/>
        <end position="117"/>
    </location>
</feature>
<accession>A0A1L0DJP3</accession>
<dbReference type="AlphaFoldDB" id="A0A1L0DJP3"/>
<reference evidence="2 3" key="1">
    <citation type="submission" date="2016-10" db="EMBL/GenBank/DDBJ databases">
        <authorList>
            <person name="de Groot N.N."/>
        </authorList>
    </citation>
    <scope>NUCLEOTIDE SEQUENCE [LARGE SCALE GENOMIC DNA]</scope>
    <source>
        <strain evidence="2 3">CBS 141442</strain>
    </source>
</reference>
<feature type="compositionally biased region" description="Basic and acidic residues" evidence="1">
    <location>
        <begin position="311"/>
        <end position="320"/>
    </location>
</feature>
<dbReference type="EMBL" id="LT635761">
    <property type="protein sequence ID" value="SGZ56756.1"/>
    <property type="molecule type" value="Genomic_DNA"/>
</dbReference>
<sequence length="362" mass="43657">MTMLLGKRSDKPVTSRGPRLVPADDDFIRTLDYEDLEQRFHIRKYYPLFIHNYDYLTPQIREMIRDKPIYAKANEHVKNVKGATLRKTYVTEIDVETGQIRVQEKKTAEQAKSEKKEAKKKKKEERKERKEEHKERKEERKEEKREERRERKEERKELKEERKEERRERRDEKKELKEERKEEKMEEKRERQNARKEVIENRREEHRDKQRIDELDELRKLMREHRSQRMAEKTPQPYFAPAIKPPPQTHLRQSQMEFNNPFDSKQPTLVASAHHAEGVRSRQNSVRTVESMDTLKSSIGGKLRSIMRPRRSIDKSDNRLVRTSSYDQTQSVMTSTRGAKNKLLRLKDDNGRRMSGQIGTYF</sequence>
<evidence type="ECO:0000313" key="2">
    <source>
        <dbReference type="EMBL" id="SGZ56756.1"/>
    </source>
</evidence>
<evidence type="ECO:0000256" key="1">
    <source>
        <dbReference type="SAM" id="MobiDB-lite"/>
    </source>
</evidence>
<feature type="compositionally biased region" description="Polar residues" evidence="1">
    <location>
        <begin position="321"/>
        <end position="336"/>
    </location>
</feature>
<dbReference type="OrthoDB" id="4096449at2759"/>
<dbReference type="Proteomes" id="UP000182334">
    <property type="component" value="Chromosome VI"/>
</dbReference>